<dbReference type="PANTHER" id="PTHR43649:SF33">
    <property type="entry name" value="POLYGALACTURONAN_RHAMNOGALACTURONAN-BINDING PROTEIN YTCQ"/>
    <property type="match status" value="1"/>
</dbReference>
<keyword evidence="5" id="KW-1185">Reference proteome</keyword>
<organism evidence="4 5">
    <name type="scientific">Paenibacillus prosopidis</name>
    <dbReference type="NCBI Taxonomy" id="630520"/>
    <lineage>
        <taxon>Bacteria</taxon>
        <taxon>Bacillati</taxon>
        <taxon>Bacillota</taxon>
        <taxon>Bacilli</taxon>
        <taxon>Bacillales</taxon>
        <taxon>Paenibacillaceae</taxon>
        <taxon>Paenibacillus</taxon>
    </lineage>
</organism>
<gene>
    <name evidence="4" type="ORF">DFP97_12741</name>
</gene>
<feature type="region of interest" description="Disordered" evidence="2">
    <location>
        <begin position="27"/>
        <end position="47"/>
    </location>
</feature>
<dbReference type="AlphaFoldDB" id="A0A368VIQ0"/>
<evidence type="ECO:0000313" key="4">
    <source>
        <dbReference type="EMBL" id="RCW41137.1"/>
    </source>
</evidence>
<dbReference type="InterPro" id="IPR050490">
    <property type="entry name" value="Bact_solute-bd_prot1"/>
</dbReference>
<dbReference type="EMBL" id="QPJD01000027">
    <property type="protein sequence ID" value="RCW41137.1"/>
    <property type="molecule type" value="Genomic_DNA"/>
</dbReference>
<sequence length="569" mass="63087">MKKLSLLLILLCVVTVFSLAGCETQTQTQTSNTNQATQDTAKTEEETAEPVTLNWFSDVSFWNPPMTWSSDPNTFMGIITKKTGVKFSMNIPPQDGATKLSLMLVSGDIPDVITVADPGNATNIISKLVKSGKMWDLDELIKKYDPNSHLLKDFPNDIKKALIKRDGGWYAFPSHISSDDLRKTYPPSSQYYIDRNKYQFNDTIMVNGKLLKQAGIELSSLSTEQGLLDALKKIKDSNLKVNGADVIPLLVDGKNYWDTTMRSITSQFGGMNVDKNGNYRDLIYSSGYKHALEFLNKSVNEGFIDPSELTMDTNATAAAIVSGRVFAFWGNTANTHYADIQTNQPYWQSPAPVLSSTGAKPVFGKHYSPSVGWMQTFISKTTKEPEKVIKWLSYMSSNEGLYDSNGIEGINYTLDKNGMIDITDEGAKNDHTKTGFWAYWPFSNTSWENHVFEAPTDQLGPGGLMDTAVTTAFARSEKTVIFDNSALDVPPGYIQSKGLGNQETEIRNFVQAEIAKIITAKDLSEVDALYNNMVKKATSMGLDKIDEAKDAIMKQQSKEMGIPMMGINE</sequence>
<name>A0A368VIQ0_9BACL</name>
<reference evidence="4 5" key="1">
    <citation type="submission" date="2018-07" db="EMBL/GenBank/DDBJ databases">
        <title>Genomic Encyclopedia of Type Strains, Phase III (KMG-III): the genomes of soil and plant-associated and newly described type strains.</title>
        <authorList>
            <person name="Whitman W."/>
        </authorList>
    </citation>
    <scope>NUCLEOTIDE SEQUENCE [LARGE SCALE GENOMIC DNA]</scope>
    <source>
        <strain evidence="4 5">CECT 7506</strain>
    </source>
</reference>
<protein>
    <submittedName>
        <fullName evidence="4">Putative aldouronate transport system substrate-binding protein</fullName>
    </submittedName>
</protein>
<dbReference type="SUPFAM" id="SSF53850">
    <property type="entry name" value="Periplasmic binding protein-like II"/>
    <property type="match status" value="1"/>
</dbReference>
<dbReference type="OrthoDB" id="353914at2"/>
<evidence type="ECO:0000313" key="5">
    <source>
        <dbReference type="Proteomes" id="UP000252415"/>
    </source>
</evidence>
<dbReference type="PROSITE" id="PS51257">
    <property type="entry name" value="PROKAR_LIPOPROTEIN"/>
    <property type="match status" value="1"/>
</dbReference>
<feature type="compositionally biased region" description="Low complexity" evidence="2">
    <location>
        <begin position="27"/>
        <end position="40"/>
    </location>
</feature>
<dbReference type="Proteomes" id="UP000252415">
    <property type="component" value="Unassembled WGS sequence"/>
</dbReference>
<keyword evidence="1 3" id="KW-0732">Signal</keyword>
<comment type="caution">
    <text evidence="4">The sequence shown here is derived from an EMBL/GenBank/DDBJ whole genome shotgun (WGS) entry which is preliminary data.</text>
</comment>
<evidence type="ECO:0000256" key="2">
    <source>
        <dbReference type="SAM" id="MobiDB-lite"/>
    </source>
</evidence>
<dbReference type="Gene3D" id="3.40.190.10">
    <property type="entry name" value="Periplasmic binding protein-like II"/>
    <property type="match status" value="2"/>
</dbReference>
<accession>A0A368VIQ0</accession>
<feature type="signal peptide" evidence="3">
    <location>
        <begin position="1"/>
        <end position="20"/>
    </location>
</feature>
<proteinExistence type="predicted"/>
<evidence type="ECO:0000256" key="3">
    <source>
        <dbReference type="SAM" id="SignalP"/>
    </source>
</evidence>
<evidence type="ECO:0000256" key="1">
    <source>
        <dbReference type="ARBA" id="ARBA00022729"/>
    </source>
</evidence>
<dbReference type="PANTHER" id="PTHR43649">
    <property type="entry name" value="ARABINOSE-BINDING PROTEIN-RELATED"/>
    <property type="match status" value="1"/>
</dbReference>
<dbReference type="RefSeq" id="WP_114384086.1">
    <property type="nucleotide sequence ID" value="NZ_QPJD01000027.1"/>
</dbReference>
<feature type="chain" id="PRO_5038369142" evidence="3">
    <location>
        <begin position="21"/>
        <end position="569"/>
    </location>
</feature>